<sequence>MGTDRRVGAFERQVARLTRARAPDAWTIDCRDRDGHRCLLLVDVTATGLSLDASAPGPWHIEPLNVGALRGVLRDAIVHLDRTADSP</sequence>
<keyword evidence="2" id="KW-1185">Reference proteome</keyword>
<reference evidence="2" key="1">
    <citation type="submission" date="2017-06" db="EMBL/GenBank/DDBJ databases">
        <authorList>
            <person name="Varghese N."/>
            <person name="Submissions S."/>
        </authorList>
    </citation>
    <scope>NUCLEOTIDE SEQUENCE [LARGE SCALE GENOMIC DNA]</scope>
    <source>
        <strain evidence="2">DSM 45207</strain>
    </source>
</reference>
<dbReference type="AlphaFoldDB" id="A0A238WK54"/>
<name>A0A238WK54_9PSEU</name>
<evidence type="ECO:0000313" key="2">
    <source>
        <dbReference type="Proteomes" id="UP000198348"/>
    </source>
</evidence>
<accession>A0A238WK54</accession>
<dbReference type="EMBL" id="FZNW01000006">
    <property type="protein sequence ID" value="SNR46867.1"/>
    <property type="molecule type" value="Genomic_DNA"/>
</dbReference>
<evidence type="ECO:0000313" key="1">
    <source>
        <dbReference type="EMBL" id="SNR46867.1"/>
    </source>
</evidence>
<gene>
    <name evidence="1" type="ORF">SAMN06265360_106254</name>
</gene>
<organism evidence="1 2">
    <name type="scientific">Haloechinothrix alba</name>
    <dbReference type="NCBI Taxonomy" id="664784"/>
    <lineage>
        <taxon>Bacteria</taxon>
        <taxon>Bacillati</taxon>
        <taxon>Actinomycetota</taxon>
        <taxon>Actinomycetes</taxon>
        <taxon>Pseudonocardiales</taxon>
        <taxon>Pseudonocardiaceae</taxon>
        <taxon>Haloechinothrix</taxon>
    </lineage>
</organism>
<proteinExistence type="predicted"/>
<protein>
    <submittedName>
        <fullName evidence="1">Uncharacterized protein</fullName>
    </submittedName>
</protein>
<dbReference type="Proteomes" id="UP000198348">
    <property type="component" value="Unassembled WGS sequence"/>
</dbReference>